<dbReference type="AlphaFoldDB" id="A0A9X2EDW5"/>
<dbReference type="InterPro" id="IPR013216">
    <property type="entry name" value="Methyltransf_11"/>
</dbReference>
<proteinExistence type="predicted"/>
<evidence type="ECO:0000259" key="1">
    <source>
        <dbReference type="Pfam" id="PF08241"/>
    </source>
</evidence>
<dbReference type="SUPFAM" id="SSF53335">
    <property type="entry name" value="S-adenosyl-L-methionine-dependent methyltransferases"/>
    <property type="match status" value="1"/>
</dbReference>
<dbReference type="RefSeq" id="WP_251918069.1">
    <property type="nucleotide sequence ID" value="NZ_JAMRXG010000023.1"/>
</dbReference>
<dbReference type="PANTHER" id="PTHR43591">
    <property type="entry name" value="METHYLTRANSFERASE"/>
    <property type="match status" value="1"/>
</dbReference>
<dbReference type="CDD" id="cd02440">
    <property type="entry name" value="AdoMet_MTases"/>
    <property type="match status" value="1"/>
</dbReference>
<reference evidence="2" key="1">
    <citation type="submission" date="2022-06" db="EMBL/GenBank/DDBJ databases">
        <title>Novel species in genus nocardia.</title>
        <authorList>
            <person name="Li F."/>
        </authorList>
    </citation>
    <scope>NUCLEOTIDE SEQUENCE</scope>
    <source>
        <strain evidence="2">CDC141</strain>
    </source>
</reference>
<keyword evidence="2" id="KW-0808">Transferase</keyword>
<sequence>MTNSKLSAGGIDDADRLRVISGAADAPSRAVITALELPPAPTVLDIGAGNGSIARWVADTYPEGRVTALDKDIALLASEPVPGNCTIVAADIADYTPEPDSFDLVHARFVLAHLADRDRVCARALQWIRPGGYFVVTEPFSLGSCSRYPVAAEVLGAYERYCEATGFDLTWARRVPAVMQAAGARVVEVRAAAGRLGGGTGVDRWQPLIARVAEELVAAGLDRVALDQFAALCADPETYDIPQVIMTVVGRRPA</sequence>
<dbReference type="GO" id="GO:0032259">
    <property type="term" value="P:methylation"/>
    <property type="evidence" value="ECO:0007669"/>
    <property type="project" value="UniProtKB-KW"/>
</dbReference>
<evidence type="ECO:0000313" key="3">
    <source>
        <dbReference type="Proteomes" id="UP001139157"/>
    </source>
</evidence>
<accession>A0A9X2EDW5</accession>
<gene>
    <name evidence="2" type="ORF">NDR86_34275</name>
</gene>
<evidence type="ECO:0000313" key="2">
    <source>
        <dbReference type="EMBL" id="MCM6778566.1"/>
    </source>
</evidence>
<protein>
    <submittedName>
        <fullName evidence="2">Methyltransferase domain-containing protein</fullName>
    </submittedName>
</protein>
<dbReference type="EMBL" id="JAMRXG010000023">
    <property type="protein sequence ID" value="MCM6778566.1"/>
    <property type="molecule type" value="Genomic_DNA"/>
</dbReference>
<dbReference type="Gene3D" id="3.40.50.150">
    <property type="entry name" value="Vaccinia Virus protein VP39"/>
    <property type="match status" value="1"/>
</dbReference>
<keyword evidence="2" id="KW-0489">Methyltransferase</keyword>
<feature type="domain" description="Methyltransferase type 11" evidence="1">
    <location>
        <begin position="44"/>
        <end position="136"/>
    </location>
</feature>
<comment type="caution">
    <text evidence="2">The sequence shown here is derived from an EMBL/GenBank/DDBJ whole genome shotgun (WGS) entry which is preliminary data.</text>
</comment>
<dbReference type="Pfam" id="PF08241">
    <property type="entry name" value="Methyltransf_11"/>
    <property type="match status" value="1"/>
</dbReference>
<name>A0A9X2EDW5_9NOCA</name>
<dbReference type="GO" id="GO:0008757">
    <property type="term" value="F:S-adenosylmethionine-dependent methyltransferase activity"/>
    <property type="evidence" value="ECO:0007669"/>
    <property type="project" value="InterPro"/>
</dbReference>
<keyword evidence="3" id="KW-1185">Reference proteome</keyword>
<dbReference type="Proteomes" id="UP001139157">
    <property type="component" value="Unassembled WGS sequence"/>
</dbReference>
<organism evidence="2 3">
    <name type="scientific">Nocardia pulmonis</name>
    <dbReference type="NCBI Taxonomy" id="2951408"/>
    <lineage>
        <taxon>Bacteria</taxon>
        <taxon>Bacillati</taxon>
        <taxon>Actinomycetota</taxon>
        <taxon>Actinomycetes</taxon>
        <taxon>Mycobacteriales</taxon>
        <taxon>Nocardiaceae</taxon>
        <taxon>Nocardia</taxon>
    </lineage>
</organism>
<dbReference type="InterPro" id="IPR029063">
    <property type="entry name" value="SAM-dependent_MTases_sf"/>
</dbReference>